<evidence type="ECO:0000259" key="5">
    <source>
        <dbReference type="Pfam" id="PF04127"/>
    </source>
</evidence>
<comment type="catalytic activity">
    <reaction evidence="3">
        <text>(R)-4'-phosphopantothenate + L-cysteine + CTP = N-[(R)-4-phosphopantothenoyl]-L-cysteine + CMP + diphosphate + H(+)</text>
        <dbReference type="Rhea" id="RHEA:19397"/>
        <dbReference type="ChEBI" id="CHEBI:10986"/>
        <dbReference type="ChEBI" id="CHEBI:15378"/>
        <dbReference type="ChEBI" id="CHEBI:33019"/>
        <dbReference type="ChEBI" id="CHEBI:35235"/>
        <dbReference type="ChEBI" id="CHEBI:37563"/>
        <dbReference type="ChEBI" id="CHEBI:59458"/>
        <dbReference type="ChEBI" id="CHEBI:60377"/>
        <dbReference type="EC" id="6.3.2.5"/>
    </reaction>
</comment>
<comment type="function">
    <text evidence="3">Catalyzes two sequential steps in the biosynthesis of coenzyme A. In the first step cysteine is conjugated to 4'-phosphopantothenate to form 4-phosphopantothenoylcysteine. In the second step the latter compound is decarboxylated to form 4'-phosphopantotheine.</text>
</comment>
<protein>
    <recommendedName>
        <fullName evidence="3">Coenzyme A biosynthesis bifunctional protein CoaBC</fullName>
    </recommendedName>
    <alternativeName>
        <fullName evidence="3">DNA/pantothenate metabolism flavoprotein</fullName>
    </alternativeName>
    <alternativeName>
        <fullName evidence="3">Phosphopantothenoylcysteine synthetase/decarboxylase</fullName>
        <shortName evidence="3">PPCS-PPCDC</shortName>
    </alternativeName>
    <domain>
        <recommendedName>
            <fullName evidence="3">Phosphopantothenoylcysteine decarboxylase</fullName>
            <shortName evidence="3">PPC decarboxylase</shortName>
            <shortName evidence="3">PPC-DC</shortName>
            <ecNumber evidence="3">4.1.1.36</ecNumber>
        </recommendedName>
        <alternativeName>
            <fullName evidence="3">CoaC</fullName>
        </alternativeName>
    </domain>
    <domain>
        <recommendedName>
            <fullName evidence="3">Phosphopantothenate--cysteine ligase</fullName>
            <ecNumber evidence="3">6.3.2.5</ecNumber>
        </recommendedName>
        <alternativeName>
            <fullName evidence="3">CoaB</fullName>
        </alternativeName>
        <alternativeName>
            <fullName evidence="3">Phosphopantothenoylcysteine synthetase</fullName>
            <shortName evidence="3">PPC synthetase</shortName>
            <shortName evidence="3">PPC-S</shortName>
        </alternativeName>
    </domain>
</protein>
<evidence type="ECO:0000256" key="2">
    <source>
        <dbReference type="ARBA" id="ARBA00023239"/>
    </source>
</evidence>
<dbReference type="GO" id="GO:0004633">
    <property type="term" value="F:phosphopantothenoylcysteine decarboxylase activity"/>
    <property type="evidence" value="ECO:0007669"/>
    <property type="project" value="UniProtKB-UniRule"/>
</dbReference>
<gene>
    <name evidence="3" type="primary">coaBC</name>
    <name evidence="6" type="ORF">B9Q01_05060</name>
</gene>
<keyword evidence="3" id="KW-0436">Ligase</keyword>
<dbReference type="HAMAP" id="MF_02225">
    <property type="entry name" value="CoaBC"/>
    <property type="match status" value="1"/>
</dbReference>
<dbReference type="GO" id="GO:0015941">
    <property type="term" value="P:pantothenate catabolic process"/>
    <property type="evidence" value="ECO:0007669"/>
    <property type="project" value="InterPro"/>
</dbReference>
<comment type="pathway">
    <text evidence="3">Cofactor biosynthesis; coenzyme A biosynthesis.</text>
</comment>
<keyword evidence="3" id="KW-0479">Metal-binding</keyword>
<dbReference type="Pfam" id="PF04127">
    <property type="entry name" value="DFP"/>
    <property type="match status" value="1"/>
</dbReference>
<dbReference type="EMBL" id="NEXC01000027">
    <property type="protein sequence ID" value="PSN83341.1"/>
    <property type="molecule type" value="Genomic_DNA"/>
</dbReference>
<comment type="cofactor">
    <cofactor evidence="3">
        <name>Mg(2+)</name>
        <dbReference type="ChEBI" id="CHEBI:18420"/>
    </cofactor>
</comment>
<feature type="domain" description="Flavoprotein" evidence="4">
    <location>
        <begin position="19"/>
        <end position="183"/>
    </location>
</feature>
<accession>A0A2R6AA88</accession>
<keyword evidence="3" id="KW-0285">Flavoprotein</keyword>
<keyword evidence="1 3" id="KW-0210">Decarboxylase</keyword>
<keyword evidence="3" id="KW-0288">FMN</keyword>
<dbReference type="PANTHER" id="PTHR14359">
    <property type="entry name" value="HOMO-OLIGOMERIC FLAVIN CONTAINING CYS DECARBOXYLASE FAMILY"/>
    <property type="match status" value="1"/>
</dbReference>
<dbReference type="Gene3D" id="3.40.50.10300">
    <property type="entry name" value="CoaB-like"/>
    <property type="match status" value="1"/>
</dbReference>
<dbReference type="Pfam" id="PF02441">
    <property type="entry name" value="Flavoprotein"/>
    <property type="match status" value="1"/>
</dbReference>
<dbReference type="AlphaFoldDB" id="A0A2R6AA88"/>
<feature type="region of interest" description="Phosphopantothenoylcysteine decarboxylase" evidence="3">
    <location>
        <begin position="1"/>
        <end position="199"/>
    </location>
</feature>
<dbReference type="SUPFAM" id="SSF102645">
    <property type="entry name" value="CoaB-like"/>
    <property type="match status" value="1"/>
</dbReference>
<dbReference type="InterPro" id="IPR005252">
    <property type="entry name" value="CoaBC"/>
</dbReference>
<dbReference type="GO" id="GO:0071513">
    <property type="term" value="C:phosphopantothenoylcysteine decarboxylase complex"/>
    <property type="evidence" value="ECO:0007669"/>
    <property type="project" value="TreeGrafter"/>
</dbReference>
<evidence type="ECO:0000259" key="4">
    <source>
        <dbReference type="Pfam" id="PF02441"/>
    </source>
</evidence>
<dbReference type="GO" id="GO:0010181">
    <property type="term" value="F:FMN binding"/>
    <property type="evidence" value="ECO:0007669"/>
    <property type="project" value="UniProtKB-UniRule"/>
</dbReference>
<keyword evidence="2 3" id="KW-0456">Lyase</keyword>
<comment type="caution">
    <text evidence="6">The sequence shown here is derived from an EMBL/GenBank/DDBJ whole genome shotgun (WGS) entry which is preliminary data.</text>
</comment>
<comment type="caution">
    <text evidence="3">Lacks conserved residue(s) required for the propagation of feature annotation.</text>
</comment>
<dbReference type="EC" id="6.3.2.5" evidence="3"/>
<feature type="binding site" evidence="3">
    <location>
        <position position="300"/>
    </location>
    <ligand>
        <name>CTP</name>
        <dbReference type="ChEBI" id="CHEBI:37563"/>
    </ligand>
</feature>
<feature type="binding site" evidence="3">
    <location>
        <position position="335"/>
    </location>
    <ligand>
        <name>CTP</name>
        <dbReference type="ChEBI" id="CHEBI:37563"/>
    </ligand>
</feature>
<organism evidence="6 7">
    <name type="scientific">Candidatus Marsarchaeota G1 archaeon OSP_D</name>
    <dbReference type="NCBI Taxonomy" id="1978155"/>
    <lineage>
        <taxon>Archaea</taxon>
        <taxon>Candidatus Marsarchaeota</taxon>
        <taxon>Candidatus Marsarchaeota group 1</taxon>
    </lineage>
</organism>
<dbReference type="InterPro" id="IPR036551">
    <property type="entry name" value="Flavin_trans-like"/>
</dbReference>
<sequence length="416" mass="44983">MASHLKGIRGSWGDELEGKRIALCVTGSVSAYKAVDIARLLMRHGADVFPVITPSAKKLVTPELLTWATGNATITELTGFIEHVELGSKTSENAVQLVLVAPCTANTISKIASGVDDTPVTSLVSVALGSGIPVLIAPAMHEPMYHNPFVKRNIEALQKEGVGFVFPKLEEGKAKLASPEEVLYAVISKIGKKKMEGLNVLVTAGPTREFLDPIRIFTNPSSGKMGYAFAQKAKLWGASVTLVTGPTQIAPPYVDKLLRVTTTSDLLRVVESELKQKKYHVVIFAAAPSDYRPVQSEAKKISSSENPEITVKLVANPKVVASVKKLSPDAILVGFKAEHAVTKEELLNSAKRLIKETHADFVVANDSSLEGAAFEWDTNQGILVSKEEKIVEIQKLPKVKFAEIVLEHVLKKVKNP</sequence>
<evidence type="ECO:0000313" key="7">
    <source>
        <dbReference type="Proteomes" id="UP000240880"/>
    </source>
</evidence>
<keyword evidence="3" id="KW-0511">Multifunctional enzyme</keyword>
<evidence type="ECO:0000313" key="6">
    <source>
        <dbReference type="EMBL" id="PSN83341.1"/>
    </source>
</evidence>
<dbReference type="PANTHER" id="PTHR14359:SF6">
    <property type="entry name" value="PHOSPHOPANTOTHENOYLCYSTEINE DECARBOXYLASE"/>
    <property type="match status" value="1"/>
</dbReference>
<dbReference type="EC" id="4.1.1.36" evidence="3"/>
<dbReference type="GO" id="GO:0046872">
    <property type="term" value="F:metal ion binding"/>
    <property type="evidence" value="ECO:0007669"/>
    <property type="project" value="UniProtKB-KW"/>
</dbReference>
<dbReference type="Proteomes" id="UP000240880">
    <property type="component" value="Unassembled WGS sequence"/>
</dbReference>
<feature type="binding site" evidence="3">
    <location>
        <position position="290"/>
    </location>
    <ligand>
        <name>CTP</name>
        <dbReference type="ChEBI" id="CHEBI:37563"/>
    </ligand>
</feature>
<reference evidence="6 7" key="1">
    <citation type="submission" date="2017-04" db="EMBL/GenBank/DDBJ databases">
        <title>Novel microbial lineages endemic to geothermal iron-oxide mats fill important gaps in the evolutionary history of Archaea.</title>
        <authorList>
            <person name="Jay Z.J."/>
            <person name="Beam J.P."/>
            <person name="Dlakic M."/>
            <person name="Rusch D.B."/>
            <person name="Kozubal M.A."/>
            <person name="Inskeep W.P."/>
        </authorList>
    </citation>
    <scope>NUCLEOTIDE SEQUENCE [LARGE SCALE GENOMIC DNA]</scope>
    <source>
        <strain evidence="6">OSP_D</strain>
    </source>
</reference>
<proteinExistence type="inferred from homology"/>
<evidence type="ECO:0000256" key="3">
    <source>
        <dbReference type="HAMAP-Rule" id="MF_02225"/>
    </source>
</evidence>
<comment type="cofactor">
    <cofactor evidence="3">
        <name>FMN</name>
        <dbReference type="ChEBI" id="CHEBI:58210"/>
    </cofactor>
    <text evidence="3">Binds 1 FMN per subunit.</text>
</comment>
<dbReference type="InterPro" id="IPR007085">
    <property type="entry name" value="DNA/pantothenate-metab_flavo_C"/>
</dbReference>
<dbReference type="InterPro" id="IPR003382">
    <property type="entry name" value="Flavoprotein"/>
</dbReference>
<feature type="region of interest" description="Phosphopantothenate--cysteine ligase" evidence="3">
    <location>
        <begin position="200"/>
        <end position="416"/>
    </location>
</feature>
<comment type="similarity">
    <text evidence="3">In the C-terminal section; belongs to the PPC synthetase family.</text>
</comment>
<dbReference type="GO" id="GO:0004632">
    <property type="term" value="F:phosphopantothenate--cysteine ligase activity"/>
    <property type="evidence" value="ECO:0007669"/>
    <property type="project" value="UniProtKB-UniRule"/>
</dbReference>
<dbReference type="UniPathway" id="UPA00241"/>
<comment type="catalytic activity">
    <reaction evidence="3">
        <text>N-[(R)-4-phosphopantothenoyl]-L-cysteine + H(+) = (R)-4'-phosphopantetheine + CO2</text>
        <dbReference type="Rhea" id="RHEA:16793"/>
        <dbReference type="ChEBI" id="CHEBI:15378"/>
        <dbReference type="ChEBI" id="CHEBI:16526"/>
        <dbReference type="ChEBI" id="CHEBI:59458"/>
        <dbReference type="ChEBI" id="CHEBI:61723"/>
        <dbReference type="EC" id="4.1.1.36"/>
    </reaction>
</comment>
<evidence type="ECO:0000256" key="1">
    <source>
        <dbReference type="ARBA" id="ARBA00022793"/>
    </source>
</evidence>
<dbReference type="SUPFAM" id="SSF52507">
    <property type="entry name" value="Homo-oligomeric flavin-containing Cys decarboxylases, HFCD"/>
    <property type="match status" value="1"/>
</dbReference>
<name>A0A2R6AA88_9ARCH</name>
<dbReference type="InterPro" id="IPR035929">
    <property type="entry name" value="CoaB-like_sf"/>
</dbReference>
<dbReference type="NCBIfam" id="TIGR00521">
    <property type="entry name" value="coaBC_dfp"/>
    <property type="match status" value="1"/>
</dbReference>
<dbReference type="GO" id="GO:0015937">
    <property type="term" value="P:coenzyme A biosynthetic process"/>
    <property type="evidence" value="ECO:0007669"/>
    <property type="project" value="UniProtKB-UniRule"/>
</dbReference>
<feature type="domain" description="DNA/pantothenate metabolism flavoprotein C-terminal" evidence="5">
    <location>
        <begin position="195"/>
        <end position="411"/>
    </location>
</feature>
<dbReference type="Gene3D" id="3.40.50.1950">
    <property type="entry name" value="Flavin prenyltransferase-like"/>
    <property type="match status" value="1"/>
</dbReference>
<comment type="similarity">
    <text evidence="3">In the N-terminal section; belongs to the HFCD (homo-oligomeric flavin containing Cys decarboxylase) superfamily.</text>
</comment>
<keyword evidence="3" id="KW-0460">Magnesium</keyword>